<dbReference type="OMA" id="NTPRKWI"/>
<reference evidence="1" key="2">
    <citation type="submission" date="2012-03" db="EMBL/GenBank/DDBJ databases">
        <authorList>
            <person name="Koskinen P."/>
            <person name="Laine P."/>
            <person name="Niemi O."/>
            <person name="Nykyri J."/>
            <person name="Harjunpaa H."/>
            <person name="Auvinen P."/>
            <person name="Paulin L."/>
            <person name="Pirhonen M."/>
            <person name="Palva T."/>
            <person name="Holm L."/>
        </authorList>
    </citation>
    <scope>NUCLEOTIDE SEQUENCE</scope>
    <source>
        <strain evidence="1">SCC3193</strain>
    </source>
</reference>
<evidence type="ECO:0000313" key="2">
    <source>
        <dbReference type="EMBL" id="MBI0554129.1"/>
    </source>
</evidence>
<dbReference type="STRING" id="1905730.W5S_0331"/>
<proteinExistence type="predicted"/>
<accession>A0A0H3HZ61</accession>
<dbReference type="HOGENOM" id="CLU_171823_0_0_6"/>
<protein>
    <submittedName>
        <fullName evidence="1">Uncharacterized protein</fullName>
    </submittedName>
</protein>
<dbReference type="eggNOG" id="ENOG5032Q01">
    <property type="taxonomic scope" value="Bacteria"/>
</dbReference>
<organism evidence="1 3">
    <name type="scientific">Pectobacterium parmentieri</name>
    <dbReference type="NCBI Taxonomy" id="1905730"/>
    <lineage>
        <taxon>Bacteria</taxon>
        <taxon>Pseudomonadati</taxon>
        <taxon>Pseudomonadota</taxon>
        <taxon>Gammaproteobacteria</taxon>
        <taxon>Enterobacterales</taxon>
        <taxon>Pectobacteriaceae</taxon>
        <taxon>Pectobacterium</taxon>
    </lineage>
</organism>
<evidence type="ECO:0000313" key="1">
    <source>
        <dbReference type="EMBL" id="AFI88458.1"/>
    </source>
</evidence>
<keyword evidence="4" id="KW-1185">Reference proteome</keyword>
<dbReference type="KEGG" id="pec:W5S_0331"/>
<evidence type="ECO:0000313" key="3">
    <source>
        <dbReference type="Proteomes" id="UP000008044"/>
    </source>
</evidence>
<dbReference type="EMBL" id="WABS01000009">
    <property type="protein sequence ID" value="MBI0554129.1"/>
    <property type="molecule type" value="Genomic_DNA"/>
</dbReference>
<gene>
    <name evidence="1" type="ordered locus">W5S_0331</name>
    <name evidence="2" type="ORF">F6Q06_06425</name>
</gene>
<name>A0A0H3HZ61_PECPM</name>
<sequence length="110" mass="12473">MKFISVPTSQEAMSRLDFDTCVDGDLNDVIITDEDYILIVKSGLIRSLNELLDIYIDEFEDEKIVGIDDLIQARMLIENNSTPSGIKAVDLLLSQVNKAIEYKTGVFFYF</sequence>
<reference evidence="4" key="3">
    <citation type="submission" date="2023-07" db="EMBL/GenBank/DDBJ databases">
        <title>Identification of Pectobacterium versatile causing blackleg of potato from New York State with a whole genome sequencing approach.</title>
        <authorList>
            <person name="Ma X."/>
            <person name="Swingle B."/>
        </authorList>
    </citation>
    <scope>NUCLEOTIDE SEQUENCE [LARGE SCALE GENOMIC DNA]</scope>
    <source>
        <strain evidence="4">NY1588A</strain>
    </source>
</reference>
<dbReference type="EMBL" id="CP003415">
    <property type="protein sequence ID" value="AFI88458.1"/>
    <property type="molecule type" value="Genomic_DNA"/>
</dbReference>
<evidence type="ECO:0000313" key="4">
    <source>
        <dbReference type="Proteomes" id="UP001194579"/>
    </source>
</evidence>
<reference evidence="2" key="4">
    <citation type="submission" date="2024-05" db="EMBL/GenBank/DDBJ databases">
        <title>Identification of Pectobacterium versatile causing blackleg of potato from New York State with a whole genome sequencing approach.</title>
        <authorList>
            <person name="Ma X."/>
            <person name="Swingle B."/>
        </authorList>
    </citation>
    <scope>NUCLEOTIDE SEQUENCE</scope>
    <source>
        <strain evidence="2">NY1588A</strain>
    </source>
</reference>
<dbReference type="Proteomes" id="UP000008044">
    <property type="component" value="Chromosome"/>
</dbReference>
<dbReference type="RefSeq" id="WP_012822121.1">
    <property type="nucleotide sequence ID" value="NC_017845.1"/>
</dbReference>
<dbReference type="AlphaFoldDB" id="A0A0H3HZ61"/>
<dbReference type="Proteomes" id="UP001194579">
    <property type="component" value="Unassembled WGS sequence"/>
</dbReference>
<reference evidence="1 3" key="1">
    <citation type="journal article" date="2012" name="J. Bacteriol.">
        <title>Genome sequence of Pectobacterium sp. strain SCC3193.</title>
        <authorList>
            <person name="Koskinen J.P."/>
            <person name="Laine P."/>
            <person name="Niemi O."/>
            <person name="Nykyri J."/>
            <person name="Harjunpaa H."/>
            <person name="Auvinen P."/>
            <person name="Paulin L."/>
            <person name="Pirhonen M."/>
            <person name="Palva T."/>
            <person name="Holm L."/>
        </authorList>
    </citation>
    <scope>NUCLEOTIDE SEQUENCE [LARGE SCALE GENOMIC DNA]</scope>
    <source>
        <strain evidence="1 3">SCC3193</strain>
    </source>
</reference>